<keyword evidence="1" id="KW-0812">Transmembrane</keyword>
<dbReference type="RefSeq" id="WP_163950459.1">
    <property type="nucleotide sequence ID" value="NZ_JAAIKC010000008.1"/>
</dbReference>
<gene>
    <name evidence="3" type="ORF">GK047_19330</name>
</gene>
<organism evidence="3">
    <name type="scientific">Paenibacillus sp. SYP-B3998</name>
    <dbReference type="NCBI Taxonomy" id="2678564"/>
    <lineage>
        <taxon>Bacteria</taxon>
        <taxon>Bacillati</taxon>
        <taxon>Bacillota</taxon>
        <taxon>Bacilli</taxon>
        <taxon>Bacillales</taxon>
        <taxon>Paenibacillaceae</taxon>
        <taxon>Paenibacillus</taxon>
    </lineage>
</organism>
<dbReference type="PANTHER" id="PTHR43031">
    <property type="entry name" value="FAD-DEPENDENT OXIDOREDUCTASE"/>
    <property type="match status" value="1"/>
</dbReference>
<name>A0A6G4A1A4_9BACL</name>
<dbReference type="InterPro" id="IPR050229">
    <property type="entry name" value="GlpE_sulfurtransferase"/>
</dbReference>
<dbReference type="CDD" id="cd00158">
    <property type="entry name" value="RHOD"/>
    <property type="match status" value="1"/>
</dbReference>
<evidence type="ECO:0000313" key="3">
    <source>
        <dbReference type="EMBL" id="NEW08155.1"/>
    </source>
</evidence>
<comment type="caution">
    <text evidence="3">The sequence shown here is derived from an EMBL/GenBank/DDBJ whole genome shotgun (WGS) entry which is preliminary data.</text>
</comment>
<dbReference type="AlphaFoldDB" id="A0A6G4A1A4"/>
<dbReference type="PANTHER" id="PTHR43031:SF18">
    <property type="entry name" value="RHODANESE-RELATED SULFURTRANSFERASES"/>
    <property type="match status" value="1"/>
</dbReference>
<keyword evidence="1" id="KW-0472">Membrane</keyword>
<dbReference type="SMART" id="SM00450">
    <property type="entry name" value="RHOD"/>
    <property type="match status" value="1"/>
</dbReference>
<dbReference type="Pfam" id="PF00581">
    <property type="entry name" value="Rhodanese"/>
    <property type="match status" value="1"/>
</dbReference>
<dbReference type="Gene3D" id="3.40.250.10">
    <property type="entry name" value="Rhodanese-like domain"/>
    <property type="match status" value="1"/>
</dbReference>
<dbReference type="InterPro" id="IPR036873">
    <property type="entry name" value="Rhodanese-like_dom_sf"/>
</dbReference>
<dbReference type="EMBL" id="JAAIKC010000008">
    <property type="protein sequence ID" value="NEW08155.1"/>
    <property type="molecule type" value="Genomic_DNA"/>
</dbReference>
<feature type="domain" description="Rhodanese" evidence="2">
    <location>
        <begin position="43"/>
        <end position="128"/>
    </location>
</feature>
<dbReference type="PROSITE" id="PS50206">
    <property type="entry name" value="RHODANESE_3"/>
    <property type="match status" value="1"/>
</dbReference>
<protein>
    <submittedName>
        <fullName evidence="3">Rhodanese-like domain-containing protein</fullName>
    </submittedName>
</protein>
<feature type="transmembrane region" description="Helical" evidence="1">
    <location>
        <begin position="6"/>
        <end position="23"/>
    </location>
</feature>
<dbReference type="SUPFAM" id="SSF52821">
    <property type="entry name" value="Rhodanese/Cell cycle control phosphatase"/>
    <property type="match status" value="1"/>
</dbReference>
<accession>A0A6G4A1A4</accession>
<proteinExistence type="predicted"/>
<sequence length="128" mass="14466">MTYTSIFNIVALAFLVWFIYSRFASVKGLNNLSSDQLEDELKGNHNCVLIDVRELGEVKQGYIPGAINIPLSQMKQRVGEIKKNDRVYLYCRSGMRSKQAARILKKNGINELSHLQGGIMSWKGSLTK</sequence>
<reference evidence="3" key="1">
    <citation type="submission" date="2020-02" db="EMBL/GenBank/DDBJ databases">
        <authorList>
            <person name="Shen X.-R."/>
            <person name="Zhang Y.-X."/>
        </authorList>
    </citation>
    <scope>NUCLEOTIDE SEQUENCE</scope>
    <source>
        <strain evidence="3">SYP-B3998</strain>
    </source>
</reference>
<evidence type="ECO:0000256" key="1">
    <source>
        <dbReference type="SAM" id="Phobius"/>
    </source>
</evidence>
<dbReference type="InterPro" id="IPR001763">
    <property type="entry name" value="Rhodanese-like_dom"/>
</dbReference>
<evidence type="ECO:0000259" key="2">
    <source>
        <dbReference type="PROSITE" id="PS50206"/>
    </source>
</evidence>
<keyword evidence="1" id="KW-1133">Transmembrane helix</keyword>